<evidence type="ECO:0000256" key="2">
    <source>
        <dbReference type="ARBA" id="ARBA00022448"/>
    </source>
</evidence>
<dbReference type="SMART" id="SM00382">
    <property type="entry name" value="AAA"/>
    <property type="match status" value="1"/>
</dbReference>
<dbReference type="OrthoDB" id="9802264at2"/>
<organism evidence="6 7">
    <name type="scientific">Neobacillus piezotolerans</name>
    <dbReference type="NCBI Taxonomy" id="2259171"/>
    <lineage>
        <taxon>Bacteria</taxon>
        <taxon>Bacillati</taxon>
        <taxon>Bacillota</taxon>
        <taxon>Bacilli</taxon>
        <taxon>Bacillales</taxon>
        <taxon>Bacillaceae</taxon>
        <taxon>Neobacillus</taxon>
    </lineage>
</organism>
<dbReference type="FunFam" id="3.40.50.300:FF:000016">
    <property type="entry name" value="Oligopeptide ABC transporter ATP-binding component"/>
    <property type="match status" value="1"/>
</dbReference>
<evidence type="ECO:0000313" key="6">
    <source>
        <dbReference type="EMBL" id="RDU36013.1"/>
    </source>
</evidence>
<evidence type="ECO:0000256" key="4">
    <source>
        <dbReference type="ARBA" id="ARBA00022840"/>
    </source>
</evidence>
<dbReference type="NCBIfam" id="TIGR01727">
    <property type="entry name" value="oligo_HPY"/>
    <property type="match status" value="1"/>
</dbReference>
<name>A0A3D8GNG7_9BACI</name>
<dbReference type="InterPro" id="IPR003593">
    <property type="entry name" value="AAA+_ATPase"/>
</dbReference>
<accession>A0A3D8GNG7</accession>
<dbReference type="GO" id="GO:0016887">
    <property type="term" value="F:ATP hydrolysis activity"/>
    <property type="evidence" value="ECO:0007669"/>
    <property type="project" value="InterPro"/>
</dbReference>
<dbReference type="GO" id="GO:0015833">
    <property type="term" value="P:peptide transport"/>
    <property type="evidence" value="ECO:0007669"/>
    <property type="project" value="InterPro"/>
</dbReference>
<feature type="domain" description="ABC transporter" evidence="5">
    <location>
        <begin position="20"/>
        <end position="270"/>
    </location>
</feature>
<dbReference type="InterPro" id="IPR003439">
    <property type="entry name" value="ABC_transporter-like_ATP-bd"/>
</dbReference>
<dbReference type="PROSITE" id="PS50893">
    <property type="entry name" value="ABC_TRANSPORTER_2"/>
    <property type="match status" value="1"/>
</dbReference>
<proteinExistence type="inferred from homology"/>
<protein>
    <submittedName>
        <fullName evidence="6">Peptide ABC transporter substrate-binding protein</fullName>
    </submittedName>
</protein>
<reference evidence="6 7" key="1">
    <citation type="submission" date="2018-07" db="EMBL/GenBank/DDBJ databases">
        <title>Bacillus sp. YLB-04 draft genome sequence.</title>
        <authorList>
            <person name="Yu L."/>
            <person name="Tang X."/>
        </authorList>
    </citation>
    <scope>NUCLEOTIDE SEQUENCE [LARGE SCALE GENOMIC DNA]</scope>
    <source>
        <strain evidence="6 7">YLB-04</strain>
    </source>
</reference>
<dbReference type="InterPro" id="IPR013563">
    <property type="entry name" value="Oligopep_ABC_C"/>
</dbReference>
<dbReference type="PROSITE" id="PS00211">
    <property type="entry name" value="ABC_TRANSPORTER_1"/>
    <property type="match status" value="1"/>
</dbReference>
<dbReference type="AlphaFoldDB" id="A0A3D8GNG7"/>
<dbReference type="PANTHER" id="PTHR43776:SF7">
    <property type="entry name" value="D,D-DIPEPTIDE TRANSPORT ATP-BINDING PROTEIN DDPF-RELATED"/>
    <property type="match status" value="1"/>
</dbReference>
<dbReference type="PANTHER" id="PTHR43776">
    <property type="entry name" value="TRANSPORT ATP-BINDING PROTEIN"/>
    <property type="match status" value="1"/>
</dbReference>
<dbReference type="SUPFAM" id="SSF52540">
    <property type="entry name" value="P-loop containing nucleoside triphosphate hydrolases"/>
    <property type="match status" value="1"/>
</dbReference>
<evidence type="ECO:0000313" key="7">
    <source>
        <dbReference type="Proteomes" id="UP000257144"/>
    </source>
</evidence>
<comment type="similarity">
    <text evidence="1">Belongs to the ABC transporter superfamily.</text>
</comment>
<dbReference type="Gene3D" id="3.40.50.300">
    <property type="entry name" value="P-loop containing nucleotide triphosphate hydrolases"/>
    <property type="match status" value="1"/>
</dbReference>
<keyword evidence="3" id="KW-0547">Nucleotide-binding</keyword>
<dbReference type="Pfam" id="PF00005">
    <property type="entry name" value="ABC_tran"/>
    <property type="match status" value="1"/>
</dbReference>
<evidence type="ECO:0000256" key="1">
    <source>
        <dbReference type="ARBA" id="ARBA00005417"/>
    </source>
</evidence>
<dbReference type="InterPro" id="IPR027417">
    <property type="entry name" value="P-loop_NTPase"/>
</dbReference>
<dbReference type="Pfam" id="PF08352">
    <property type="entry name" value="oligo_HPY"/>
    <property type="match status" value="1"/>
</dbReference>
<dbReference type="InterPro" id="IPR017871">
    <property type="entry name" value="ABC_transporter-like_CS"/>
</dbReference>
<gene>
    <name evidence="6" type="ORF">DRW41_15605</name>
</gene>
<keyword evidence="7" id="KW-1185">Reference proteome</keyword>
<keyword evidence="4" id="KW-0067">ATP-binding</keyword>
<dbReference type="InterPro" id="IPR050319">
    <property type="entry name" value="ABC_transp_ATP-bind"/>
</dbReference>
<evidence type="ECO:0000259" key="5">
    <source>
        <dbReference type="PROSITE" id="PS50893"/>
    </source>
</evidence>
<dbReference type="Proteomes" id="UP000257144">
    <property type="component" value="Unassembled WGS sequence"/>
</dbReference>
<keyword evidence="2" id="KW-0813">Transport</keyword>
<dbReference type="CDD" id="cd03257">
    <property type="entry name" value="ABC_NikE_OppD_transporters"/>
    <property type="match status" value="1"/>
</dbReference>
<comment type="caution">
    <text evidence="6">The sequence shown here is derived from an EMBL/GenBank/DDBJ whole genome shotgun (WGS) entry which is preliminary data.</text>
</comment>
<sequence>MLNTMLERELDTNKESSVILSARGVTKHFPIKGGLLGRVQGYVKAVDGVSLDIYRGETLGLVGESGCGKSTIGRVMLNLLEPTAGSVEFEGQNIFDLSNEQMRQTRKDLQLIFQDPYSSLNPRLSVGDTIGRVLKIHGMKDPAEREKRVQELMGIVGLSPYHIRRYPHEFSGGQRQRIGIARALALNPKFLVLDEAVSALDVSIQAQIINLLEELQKEMDLTYLFVSHGLNVVRHISKRVGVMYLGKLVELADVDELFDNPKHPYTLALISANPITNPRLREQKNRIVLEGDVPSPINPPSGCYFHTRCPFAQAKCREEAPALAKTDNEHFVACHYPLS</sequence>
<dbReference type="GO" id="GO:0055085">
    <property type="term" value="P:transmembrane transport"/>
    <property type="evidence" value="ECO:0007669"/>
    <property type="project" value="UniProtKB-ARBA"/>
</dbReference>
<dbReference type="NCBIfam" id="NF008453">
    <property type="entry name" value="PRK11308.1"/>
    <property type="match status" value="1"/>
</dbReference>
<dbReference type="EMBL" id="QNQT01000007">
    <property type="protein sequence ID" value="RDU36013.1"/>
    <property type="molecule type" value="Genomic_DNA"/>
</dbReference>
<dbReference type="GO" id="GO:0005524">
    <property type="term" value="F:ATP binding"/>
    <property type="evidence" value="ECO:0007669"/>
    <property type="project" value="UniProtKB-KW"/>
</dbReference>
<evidence type="ECO:0000256" key="3">
    <source>
        <dbReference type="ARBA" id="ARBA00022741"/>
    </source>
</evidence>